<dbReference type="PRINTS" id="PR00502">
    <property type="entry name" value="NUDIXFAMILY"/>
</dbReference>
<dbReference type="InterPro" id="IPR008914">
    <property type="entry name" value="PEBP"/>
</dbReference>
<dbReference type="Pfam" id="PF01161">
    <property type="entry name" value="PBP"/>
    <property type="match status" value="1"/>
</dbReference>
<dbReference type="InterPro" id="IPR020084">
    <property type="entry name" value="NUDIX_hydrolase_CS"/>
</dbReference>
<accession>A0A5C5G0H7</accession>
<dbReference type="PROSITE" id="PS51462">
    <property type="entry name" value="NUDIX"/>
    <property type="match status" value="1"/>
</dbReference>
<dbReference type="InterPro" id="IPR020476">
    <property type="entry name" value="Nudix_hydrolase"/>
</dbReference>
<keyword evidence="1" id="KW-0378">Hydrolase</keyword>
<dbReference type="GO" id="GO:0006753">
    <property type="term" value="P:nucleoside phosphate metabolic process"/>
    <property type="evidence" value="ECO:0007669"/>
    <property type="project" value="TreeGrafter"/>
</dbReference>
<proteinExistence type="predicted"/>
<feature type="domain" description="Nudix hydrolase" evidence="3">
    <location>
        <begin position="57"/>
        <end position="202"/>
    </location>
</feature>
<dbReference type="AlphaFoldDB" id="A0A5C5G0H7"/>
<sequence length="497" mass="53738">MASLPQVKPYSGGQAKIRNVANMQEGKWIELRKIDWTDEDGKDRVWEMAARKTTSMGGIDAVAIAAVLKHPNRPDAVPIILQYRPPIENVCVELPAGLIDEGESPEQAAVRELYEETGYGGDDFEGRVKVTELGSTIVSDPGMSKANMVLATLEVQLKEGEEEPTPHLDEGEHIDVRVVPLAELYSHLQAFEKLGYTVDARLHHWAAGIELAKKLFGGGSQKLRQLSLAPRPALPLPSHLSTALLSTHGLPAEAWKSSTTPLGSSHRGLRKPKWGERRQRETAHAARVGSADAFARWVGSPPPSGFANRPLARPAHSLTHSPAPSLPGMNDRLKEAGLIGSSIIPTTFKNQVTVHATYGAFGNVQAGQTYSVADTQSEPTVSFNAPPGKDSRFTVVVADPDAPSRDDPKWSPFLHFVLGDVVPGQAAGQSLVTYMGPAPPQGTGPHRYVIAVYAQPVDHTPTLPGQPDDRQSFPLGQFVKDNELDLVGATFFYAENK</sequence>
<evidence type="ECO:0000313" key="5">
    <source>
        <dbReference type="Proteomes" id="UP000311382"/>
    </source>
</evidence>
<dbReference type="PANTHER" id="PTHR11839">
    <property type="entry name" value="UDP/ADP-SUGAR PYROPHOSPHATASE"/>
    <property type="match status" value="1"/>
</dbReference>
<dbReference type="CDD" id="cd00866">
    <property type="entry name" value="PEBP_euk"/>
    <property type="match status" value="1"/>
</dbReference>
<protein>
    <submittedName>
        <fullName evidence="4">ADP-ribose pyrophosphatase</fullName>
    </submittedName>
</protein>
<dbReference type="Pfam" id="PF00293">
    <property type="entry name" value="NUDIX"/>
    <property type="match status" value="1"/>
</dbReference>
<dbReference type="STRING" id="5288.A0A5C5G0H7"/>
<dbReference type="Proteomes" id="UP000311382">
    <property type="component" value="Unassembled WGS sequence"/>
</dbReference>
<dbReference type="GO" id="GO:0005634">
    <property type="term" value="C:nucleus"/>
    <property type="evidence" value="ECO:0007669"/>
    <property type="project" value="TreeGrafter"/>
</dbReference>
<evidence type="ECO:0000313" key="4">
    <source>
        <dbReference type="EMBL" id="TNY21844.1"/>
    </source>
</evidence>
<dbReference type="CDD" id="cd18888">
    <property type="entry name" value="NUDIX_ADPRase_Nudt5"/>
    <property type="match status" value="1"/>
</dbReference>
<evidence type="ECO:0000256" key="1">
    <source>
        <dbReference type="ARBA" id="ARBA00022801"/>
    </source>
</evidence>
<dbReference type="Gene3D" id="3.90.280.10">
    <property type="entry name" value="PEBP-like"/>
    <property type="match status" value="1"/>
</dbReference>
<dbReference type="Gene3D" id="3.90.79.10">
    <property type="entry name" value="Nucleoside Triphosphate Pyrophosphohydrolase"/>
    <property type="match status" value="1"/>
</dbReference>
<dbReference type="GO" id="GO:0047631">
    <property type="term" value="F:ADP-ribose diphosphatase activity"/>
    <property type="evidence" value="ECO:0007669"/>
    <property type="project" value="TreeGrafter"/>
</dbReference>
<gene>
    <name evidence="4" type="ORF">DMC30DRAFT_349951</name>
</gene>
<dbReference type="InterPro" id="IPR015797">
    <property type="entry name" value="NUDIX_hydrolase-like_dom_sf"/>
</dbReference>
<dbReference type="PANTHER" id="PTHR11839:SF26">
    <property type="entry name" value="ADP-RIBOSE DIPHOSPHATASE"/>
    <property type="match status" value="1"/>
</dbReference>
<dbReference type="InterPro" id="IPR000086">
    <property type="entry name" value="NUDIX_hydrolase_dom"/>
</dbReference>
<comment type="caution">
    <text evidence="4">The sequence shown here is derived from an EMBL/GenBank/DDBJ whole genome shotgun (WGS) entry which is preliminary data.</text>
</comment>
<evidence type="ECO:0000256" key="2">
    <source>
        <dbReference type="SAM" id="MobiDB-lite"/>
    </source>
</evidence>
<dbReference type="OrthoDB" id="10249920at2759"/>
<reference evidence="4 5" key="1">
    <citation type="submission" date="2019-03" db="EMBL/GenBank/DDBJ databases">
        <title>Rhodosporidium diobovatum UCD-FST 08-225 genome sequencing, assembly, and annotation.</title>
        <authorList>
            <person name="Fakankun I.U."/>
            <person name="Fristensky B."/>
            <person name="Levin D.B."/>
        </authorList>
    </citation>
    <scope>NUCLEOTIDE SEQUENCE [LARGE SCALE GENOMIC DNA]</scope>
    <source>
        <strain evidence="4 5">UCD-FST 08-225</strain>
    </source>
</reference>
<dbReference type="InterPro" id="IPR036610">
    <property type="entry name" value="PEBP-like_sf"/>
</dbReference>
<dbReference type="FunFam" id="3.90.79.10:FF:000016">
    <property type="entry name" value="ADP-sugar pyrophosphatase isoform X1"/>
    <property type="match status" value="1"/>
</dbReference>
<dbReference type="SUPFAM" id="SSF55811">
    <property type="entry name" value="Nudix"/>
    <property type="match status" value="1"/>
</dbReference>
<dbReference type="GO" id="GO:0019693">
    <property type="term" value="P:ribose phosphate metabolic process"/>
    <property type="evidence" value="ECO:0007669"/>
    <property type="project" value="TreeGrafter"/>
</dbReference>
<dbReference type="SUPFAM" id="SSF49777">
    <property type="entry name" value="PEBP-like"/>
    <property type="match status" value="1"/>
</dbReference>
<feature type="region of interest" description="Disordered" evidence="2">
    <location>
        <begin position="255"/>
        <end position="281"/>
    </location>
</feature>
<name>A0A5C5G0H7_9BASI</name>
<dbReference type="InterPro" id="IPR035810">
    <property type="entry name" value="PEBP_euk"/>
</dbReference>
<dbReference type="EMBL" id="SOZI01000036">
    <property type="protein sequence ID" value="TNY21844.1"/>
    <property type="molecule type" value="Genomic_DNA"/>
</dbReference>
<evidence type="ECO:0000259" key="3">
    <source>
        <dbReference type="PROSITE" id="PS51462"/>
    </source>
</evidence>
<keyword evidence="5" id="KW-1185">Reference proteome</keyword>
<dbReference type="PROSITE" id="PS00893">
    <property type="entry name" value="NUDIX_BOX"/>
    <property type="match status" value="1"/>
</dbReference>
<organism evidence="4 5">
    <name type="scientific">Rhodotorula diobovata</name>
    <dbReference type="NCBI Taxonomy" id="5288"/>
    <lineage>
        <taxon>Eukaryota</taxon>
        <taxon>Fungi</taxon>
        <taxon>Dikarya</taxon>
        <taxon>Basidiomycota</taxon>
        <taxon>Pucciniomycotina</taxon>
        <taxon>Microbotryomycetes</taxon>
        <taxon>Sporidiobolales</taxon>
        <taxon>Sporidiobolaceae</taxon>
        <taxon>Rhodotorula</taxon>
    </lineage>
</organism>